<evidence type="ECO:0000256" key="2">
    <source>
        <dbReference type="ARBA" id="ARBA00023277"/>
    </source>
</evidence>
<dbReference type="InterPro" id="IPR045959">
    <property type="entry name" value="CGDB"/>
</dbReference>
<dbReference type="Proteomes" id="UP000288024">
    <property type="component" value="Unassembled WGS sequence"/>
</dbReference>
<dbReference type="GO" id="GO:0016829">
    <property type="term" value="F:lyase activity"/>
    <property type="evidence" value="ECO:0007669"/>
    <property type="project" value="UniProtKB-KW"/>
</dbReference>
<evidence type="ECO:0000259" key="5">
    <source>
        <dbReference type="Pfam" id="PF19906"/>
    </source>
</evidence>
<evidence type="ECO:0000256" key="4">
    <source>
        <dbReference type="ARBA" id="ARBA00047208"/>
    </source>
</evidence>
<comment type="similarity">
    <text evidence="3">Belongs to the C-glycoside deglycosidase beta subunit family.</text>
</comment>
<evidence type="ECO:0000313" key="7">
    <source>
        <dbReference type="Proteomes" id="UP000288024"/>
    </source>
</evidence>
<feature type="domain" description="C-glycoside deglycosidase beta subunit" evidence="5">
    <location>
        <begin position="2"/>
        <end position="113"/>
    </location>
</feature>
<keyword evidence="1" id="KW-0456">Lyase</keyword>
<dbReference type="EMBL" id="RZTZ01000006">
    <property type="protein sequence ID" value="RVT60853.1"/>
    <property type="molecule type" value="Genomic_DNA"/>
</dbReference>
<sequence>MFEKYLISEKTFHNVEKKGEIIGYAVGLRIPYYRGITLSCINEINLTINGESVPCDDMTIVVETGSFPYSEISTVINNRWEMTEEAVVFVNAPGGLEDKEHTIEAFVSLRISYQPHPNTGADKKILKLGTTRKVDEEVMNNGRIN</sequence>
<accession>A0A3S2UES1</accession>
<comment type="caution">
    <text evidence="6">The sequence shown here is derived from an EMBL/GenBank/DDBJ whole genome shotgun (WGS) entry which is preliminary data.</text>
</comment>
<dbReference type="GeneID" id="87620287"/>
<proteinExistence type="inferred from homology"/>
<keyword evidence="7" id="KW-1185">Reference proteome</keyword>
<gene>
    <name evidence="6" type="ORF">EM808_16660</name>
</gene>
<dbReference type="RefSeq" id="WP_127739325.1">
    <property type="nucleotide sequence ID" value="NZ_CP196003.1"/>
</dbReference>
<name>A0A3S2UES1_9BACI</name>
<evidence type="ECO:0000256" key="1">
    <source>
        <dbReference type="ARBA" id="ARBA00023239"/>
    </source>
</evidence>
<organism evidence="6 7">
    <name type="scientific">Niallia taxi</name>
    <dbReference type="NCBI Taxonomy" id="2499688"/>
    <lineage>
        <taxon>Bacteria</taxon>
        <taxon>Bacillati</taxon>
        <taxon>Bacillota</taxon>
        <taxon>Bacilli</taxon>
        <taxon>Bacillales</taxon>
        <taxon>Bacillaceae</taxon>
        <taxon>Niallia</taxon>
    </lineage>
</organism>
<reference evidence="6 7" key="1">
    <citation type="submission" date="2019-01" db="EMBL/GenBank/DDBJ databases">
        <title>Bacillus sp. M5HDSG1-1, whole genome shotgun sequence.</title>
        <authorList>
            <person name="Tuo L."/>
        </authorList>
    </citation>
    <scope>NUCLEOTIDE SEQUENCE [LARGE SCALE GENOMIC DNA]</scope>
    <source>
        <strain evidence="6 7">M5HDSG1-1</strain>
    </source>
</reference>
<protein>
    <recommendedName>
        <fullName evidence="4">C-deglycosylation enzyme beta subunit</fullName>
    </recommendedName>
</protein>
<evidence type="ECO:0000313" key="6">
    <source>
        <dbReference type="EMBL" id="RVT60853.1"/>
    </source>
</evidence>
<keyword evidence="2" id="KW-0119">Carbohydrate metabolism</keyword>
<dbReference type="Pfam" id="PF19906">
    <property type="entry name" value="CGDB"/>
    <property type="match status" value="1"/>
</dbReference>
<evidence type="ECO:0000256" key="3">
    <source>
        <dbReference type="ARBA" id="ARBA00046336"/>
    </source>
</evidence>
<dbReference type="AlphaFoldDB" id="A0A3S2UES1"/>